<evidence type="ECO:0000313" key="5">
    <source>
        <dbReference type="Proteomes" id="UP001595557"/>
    </source>
</evidence>
<organism evidence="4 5">
    <name type="scientific">Paracoccus fontiphilus</name>
    <dbReference type="NCBI Taxonomy" id="1815556"/>
    <lineage>
        <taxon>Bacteria</taxon>
        <taxon>Pseudomonadati</taxon>
        <taxon>Pseudomonadota</taxon>
        <taxon>Alphaproteobacteria</taxon>
        <taxon>Rhodobacterales</taxon>
        <taxon>Paracoccaceae</taxon>
        <taxon>Paracoccus</taxon>
    </lineage>
</organism>
<dbReference type="Proteomes" id="UP001595557">
    <property type="component" value="Unassembled WGS sequence"/>
</dbReference>
<dbReference type="EC" id="2.7.8.-" evidence="4"/>
<reference evidence="5" key="1">
    <citation type="journal article" date="2019" name="Int. J. Syst. Evol. Microbiol.">
        <title>The Global Catalogue of Microorganisms (GCM) 10K type strain sequencing project: providing services to taxonomists for standard genome sequencing and annotation.</title>
        <authorList>
            <consortium name="The Broad Institute Genomics Platform"/>
            <consortium name="The Broad Institute Genome Sequencing Center for Infectious Disease"/>
            <person name="Wu L."/>
            <person name="Ma J."/>
        </authorList>
    </citation>
    <scope>NUCLEOTIDE SEQUENCE [LARGE SCALE GENOMIC DNA]</scope>
    <source>
        <strain evidence="5">KCTC 52239</strain>
    </source>
</reference>
<comment type="similarity">
    <text evidence="1">Belongs to the bacterial sugar transferase family.</text>
</comment>
<sequence length="200" mass="22343">MSRSVELFLASILFVVTLPFEAITWLLIRWRIGNPVFFRQARAGRGARPFTIVKFRTMTDARGPDGVLLPDDERQIPLSRLIRRLRLDELPQLLLILRGDMALVGPRPLLPATIAGFGEAGLKRCRVAPGLTGWAQVSGNTRLGDSEKLALDLWYVDHRSTLLDLRILAETLLVALRGEHPRPERLSAAQRWLAAQGVPA</sequence>
<evidence type="ECO:0000256" key="1">
    <source>
        <dbReference type="ARBA" id="ARBA00006464"/>
    </source>
</evidence>
<keyword evidence="2" id="KW-0270">Exopolysaccharide synthesis</keyword>
<keyword evidence="4" id="KW-0808">Transferase</keyword>
<evidence type="ECO:0000259" key="3">
    <source>
        <dbReference type="Pfam" id="PF02397"/>
    </source>
</evidence>
<dbReference type="PANTHER" id="PTHR30576">
    <property type="entry name" value="COLANIC BIOSYNTHESIS UDP-GLUCOSE LIPID CARRIER TRANSFERASE"/>
    <property type="match status" value="1"/>
</dbReference>
<dbReference type="GO" id="GO:0016740">
    <property type="term" value="F:transferase activity"/>
    <property type="evidence" value="ECO:0007669"/>
    <property type="project" value="UniProtKB-KW"/>
</dbReference>
<protein>
    <submittedName>
        <fullName evidence="4">Sugar transferase</fullName>
        <ecNumber evidence="4">2.7.8.-</ecNumber>
    </submittedName>
</protein>
<evidence type="ECO:0000313" key="4">
    <source>
        <dbReference type="EMBL" id="MFC3168783.1"/>
    </source>
</evidence>
<proteinExistence type="inferred from homology"/>
<keyword evidence="5" id="KW-1185">Reference proteome</keyword>
<dbReference type="RefSeq" id="WP_207467446.1">
    <property type="nucleotide sequence ID" value="NZ_JAFNAW010000015.1"/>
</dbReference>
<dbReference type="InterPro" id="IPR003362">
    <property type="entry name" value="Bact_transf"/>
</dbReference>
<dbReference type="Pfam" id="PF02397">
    <property type="entry name" value="Bac_transf"/>
    <property type="match status" value="1"/>
</dbReference>
<gene>
    <name evidence="4" type="ORF">ACFOD7_12065</name>
</gene>
<name>A0ABV7IFL3_9RHOB</name>
<comment type="caution">
    <text evidence="4">The sequence shown here is derived from an EMBL/GenBank/DDBJ whole genome shotgun (WGS) entry which is preliminary data.</text>
</comment>
<accession>A0ABV7IFL3</accession>
<dbReference type="PANTHER" id="PTHR30576:SF8">
    <property type="entry name" value="UNDECAPRENYL-PHOSPHATE GALACTOSE PHOSPHOTRANSFERASE"/>
    <property type="match status" value="1"/>
</dbReference>
<dbReference type="EMBL" id="JBHRTE010000048">
    <property type="protein sequence ID" value="MFC3168783.1"/>
    <property type="molecule type" value="Genomic_DNA"/>
</dbReference>
<feature type="domain" description="Bacterial sugar transferase" evidence="3">
    <location>
        <begin position="3"/>
        <end position="176"/>
    </location>
</feature>
<evidence type="ECO:0000256" key="2">
    <source>
        <dbReference type="ARBA" id="ARBA00023169"/>
    </source>
</evidence>